<reference evidence="2 3" key="1">
    <citation type="journal article" date="2018" name="Front. Plant Sci.">
        <title>Red Clover (Trifolium pratense) and Zigzag Clover (T. medium) - A Picture of Genomic Similarities and Differences.</title>
        <authorList>
            <person name="Dluhosova J."/>
            <person name="Istvanek J."/>
            <person name="Nedelnik J."/>
            <person name="Repkova J."/>
        </authorList>
    </citation>
    <scope>NUCLEOTIDE SEQUENCE [LARGE SCALE GENOMIC DNA]</scope>
    <source>
        <strain evidence="3">cv. 10/8</strain>
        <tissue evidence="2">Leaf</tissue>
    </source>
</reference>
<evidence type="ECO:0000313" key="2">
    <source>
        <dbReference type="EMBL" id="MCI08688.1"/>
    </source>
</evidence>
<comment type="caution">
    <text evidence="2">The sequence shown here is derived from an EMBL/GenBank/DDBJ whole genome shotgun (WGS) entry which is preliminary data.</text>
</comment>
<evidence type="ECO:0000313" key="3">
    <source>
        <dbReference type="Proteomes" id="UP000265520"/>
    </source>
</evidence>
<evidence type="ECO:0000256" key="1">
    <source>
        <dbReference type="SAM" id="MobiDB-lite"/>
    </source>
</evidence>
<dbReference type="EMBL" id="LXQA010069931">
    <property type="protein sequence ID" value="MCI08688.1"/>
    <property type="molecule type" value="Genomic_DNA"/>
</dbReference>
<dbReference type="AlphaFoldDB" id="A0A392P9E6"/>
<sequence>GEDLRRRGLKSPVKKKSEEDE</sequence>
<name>A0A392P9E6_9FABA</name>
<feature type="non-terminal residue" evidence="2">
    <location>
        <position position="1"/>
    </location>
</feature>
<organism evidence="2 3">
    <name type="scientific">Trifolium medium</name>
    <dbReference type="NCBI Taxonomy" id="97028"/>
    <lineage>
        <taxon>Eukaryota</taxon>
        <taxon>Viridiplantae</taxon>
        <taxon>Streptophyta</taxon>
        <taxon>Embryophyta</taxon>
        <taxon>Tracheophyta</taxon>
        <taxon>Spermatophyta</taxon>
        <taxon>Magnoliopsida</taxon>
        <taxon>eudicotyledons</taxon>
        <taxon>Gunneridae</taxon>
        <taxon>Pentapetalae</taxon>
        <taxon>rosids</taxon>
        <taxon>fabids</taxon>
        <taxon>Fabales</taxon>
        <taxon>Fabaceae</taxon>
        <taxon>Papilionoideae</taxon>
        <taxon>50 kb inversion clade</taxon>
        <taxon>NPAAA clade</taxon>
        <taxon>Hologalegina</taxon>
        <taxon>IRL clade</taxon>
        <taxon>Trifolieae</taxon>
        <taxon>Trifolium</taxon>
    </lineage>
</organism>
<protein>
    <submittedName>
        <fullName evidence="2">Uncharacterized protein</fullName>
    </submittedName>
</protein>
<keyword evidence="3" id="KW-1185">Reference proteome</keyword>
<dbReference type="Proteomes" id="UP000265520">
    <property type="component" value="Unassembled WGS sequence"/>
</dbReference>
<feature type="region of interest" description="Disordered" evidence="1">
    <location>
        <begin position="1"/>
        <end position="21"/>
    </location>
</feature>
<accession>A0A392P9E6</accession>
<proteinExistence type="predicted"/>